<keyword evidence="3 4" id="KW-0597">Phosphoprotein</keyword>
<dbReference type="EC" id="2.7.13.3" evidence="2"/>
<protein>
    <recommendedName>
        <fullName evidence="2">histidine kinase</fullName>
        <ecNumber evidence="2">2.7.13.3</ecNumber>
    </recommendedName>
</protein>
<evidence type="ECO:0000256" key="2">
    <source>
        <dbReference type="ARBA" id="ARBA00012438"/>
    </source>
</evidence>
<feature type="coiled-coil region" evidence="5">
    <location>
        <begin position="300"/>
        <end position="327"/>
    </location>
</feature>
<keyword evidence="6" id="KW-0812">Transmembrane</keyword>
<dbReference type="CDD" id="cd00082">
    <property type="entry name" value="HisKA"/>
    <property type="match status" value="1"/>
</dbReference>
<organism evidence="9 10">
    <name type="scientific">Paraglaciecola mesophila</name>
    <dbReference type="NCBI Taxonomy" id="197222"/>
    <lineage>
        <taxon>Bacteria</taxon>
        <taxon>Pseudomonadati</taxon>
        <taxon>Pseudomonadota</taxon>
        <taxon>Gammaproteobacteria</taxon>
        <taxon>Alteromonadales</taxon>
        <taxon>Alteromonadaceae</taxon>
        <taxon>Paraglaciecola</taxon>
    </lineage>
</organism>
<dbReference type="PANTHER" id="PTHR45339:SF5">
    <property type="entry name" value="HISTIDINE KINASE"/>
    <property type="match status" value="1"/>
</dbReference>
<feature type="domain" description="Response regulatory" evidence="8">
    <location>
        <begin position="583"/>
        <end position="700"/>
    </location>
</feature>
<proteinExistence type="predicted"/>
<dbReference type="PROSITE" id="PS50110">
    <property type="entry name" value="RESPONSE_REGULATORY"/>
    <property type="match status" value="2"/>
</dbReference>
<feature type="modified residue" description="4-aspartylphosphate" evidence="4">
    <location>
        <position position="633"/>
    </location>
</feature>
<dbReference type="AlphaFoldDB" id="A0A857JN24"/>
<dbReference type="Pfam" id="PF00512">
    <property type="entry name" value="HisKA"/>
    <property type="match status" value="1"/>
</dbReference>
<feature type="modified residue" description="4-aspartylphosphate" evidence="4">
    <location>
        <position position="768"/>
    </location>
</feature>
<dbReference type="SMART" id="SM00387">
    <property type="entry name" value="HATPase_c"/>
    <property type="match status" value="1"/>
</dbReference>
<dbReference type="PANTHER" id="PTHR45339">
    <property type="entry name" value="HYBRID SIGNAL TRANSDUCTION HISTIDINE KINASE J"/>
    <property type="match status" value="1"/>
</dbReference>
<evidence type="ECO:0000313" key="10">
    <source>
        <dbReference type="Proteomes" id="UP000464524"/>
    </source>
</evidence>
<feature type="domain" description="Response regulatory" evidence="8">
    <location>
        <begin position="718"/>
        <end position="835"/>
    </location>
</feature>
<keyword evidence="5" id="KW-0175">Coiled coil</keyword>
<comment type="catalytic activity">
    <reaction evidence="1">
        <text>ATP + protein L-histidine = ADP + protein N-phospho-L-histidine.</text>
        <dbReference type="EC" id="2.7.13.3"/>
    </reaction>
</comment>
<sequence>MKYLASGKMANVVFLVTFVLGSLVALLLFNQGVSTYRSQAASHAQQSMQHFVARYDLALQQTMERNNKLAKAIQSNPQISTSQLNQFIQLVYPNPQDVAELFWVKSNGLVSPIHFSPMQGLVELETELDAYIQPFIARAEKQNDVVVSPILDPQITQNTHPLFVIVHPVAARPQNSDFGFIISVHRIASLTQALTHELNRTQYAYVLADHERHPFAFPDNKMLADLPNVSLEHQDITSVNVPLNIHGHKWHLWVYPASNHFKSIPLIQYIYLSMALIGCLFVSLLLRYGLMQHRALYLRYLQENNNAKQLESELQQAQSALQESNQTAKHALSGKTQFMTTLSHQIRTPVNGIIGMTDLCMQTELTLKQQDYLRKIQMSAQHLNGVLVDLSDYALLESGELRLQEHPFSLHEIVDGLYAMLSKEAQDKGLSFNITVPHTVHCDLIGDSRRIKEILLNLCANAIEHTTSGHVHLVLNADTEQTASSPDSDYRLRFMVSDTGTGFAQEDITKLFKQSQPLERNKNVNGGLALSISQALCKLMGGEISVSSQLGIGSCFTAHINLELNNLIITEPEQPKLLSKPQRIVVIDDNPISLTMLEHALTSMGADVQAYQFASDALDALLDGEQPDVILLDWVMPQIGGLAFLTRLQQSDNKITSRILILTAYEASSITRMSQHFPIERILSKPCRNEELFHILEGPAPASISLIEESQPRLNGLVVLVAEDNMINQEIICELLSAEGATVIPANDGQHCIDELKRAQHVDIVLMDINMPVMDGLTALKHIRTELAMPDLPVVALTANIFEHDKIHYLQQGMNEHLGKPYDRDKIVKCILTLTEQTKL</sequence>
<dbReference type="RefSeq" id="WP_160180941.1">
    <property type="nucleotide sequence ID" value="NZ_CP047656.1"/>
</dbReference>
<reference evidence="9 10" key="1">
    <citation type="submission" date="2019-12" db="EMBL/GenBank/DDBJ databases">
        <title>Genome sequencing and assembly of endphytes of Porphyra tenera.</title>
        <authorList>
            <person name="Park J.M."/>
            <person name="Shin R."/>
            <person name="Jo S.H."/>
        </authorList>
    </citation>
    <scope>NUCLEOTIDE SEQUENCE [LARGE SCALE GENOMIC DNA]</scope>
    <source>
        <strain evidence="9 10">GPM4</strain>
    </source>
</reference>
<dbReference type="Gene3D" id="1.10.287.130">
    <property type="match status" value="1"/>
</dbReference>
<dbReference type="InterPro" id="IPR011006">
    <property type="entry name" value="CheY-like_superfamily"/>
</dbReference>
<dbReference type="InterPro" id="IPR003594">
    <property type="entry name" value="HATPase_dom"/>
</dbReference>
<feature type="transmembrane region" description="Helical" evidence="6">
    <location>
        <begin position="269"/>
        <end position="290"/>
    </location>
</feature>
<dbReference type="SUPFAM" id="SSF47384">
    <property type="entry name" value="Homodimeric domain of signal transducing histidine kinase"/>
    <property type="match status" value="1"/>
</dbReference>
<evidence type="ECO:0000256" key="1">
    <source>
        <dbReference type="ARBA" id="ARBA00000085"/>
    </source>
</evidence>
<name>A0A857JN24_9ALTE</name>
<dbReference type="Pfam" id="PF00072">
    <property type="entry name" value="Response_reg"/>
    <property type="match status" value="2"/>
</dbReference>
<evidence type="ECO:0000256" key="3">
    <source>
        <dbReference type="ARBA" id="ARBA00022553"/>
    </source>
</evidence>
<keyword evidence="9" id="KW-0418">Kinase</keyword>
<gene>
    <name evidence="9" type="ORF">FX988_03020</name>
</gene>
<dbReference type="SUPFAM" id="SSF55874">
    <property type="entry name" value="ATPase domain of HSP90 chaperone/DNA topoisomerase II/histidine kinase"/>
    <property type="match status" value="1"/>
</dbReference>
<dbReference type="GO" id="GO:0000155">
    <property type="term" value="F:phosphorelay sensor kinase activity"/>
    <property type="evidence" value="ECO:0007669"/>
    <property type="project" value="InterPro"/>
</dbReference>
<dbReference type="CDD" id="cd17546">
    <property type="entry name" value="REC_hyHK_CKI1_RcsC-like"/>
    <property type="match status" value="1"/>
</dbReference>
<dbReference type="OrthoDB" id="9810730at2"/>
<evidence type="ECO:0000256" key="6">
    <source>
        <dbReference type="SAM" id="Phobius"/>
    </source>
</evidence>
<dbReference type="Pfam" id="PF02518">
    <property type="entry name" value="HATPase_c"/>
    <property type="match status" value="1"/>
</dbReference>
<keyword evidence="9" id="KW-0808">Transferase</keyword>
<dbReference type="Gene3D" id="3.30.565.10">
    <property type="entry name" value="Histidine kinase-like ATPase, C-terminal domain"/>
    <property type="match status" value="1"/>
</dbReference>
<evidence type="ECO:0000256" key="5">
    <source>
        <dbReference type="SAM" id="Coils"/>
    </source>
</evidence>
<dbReference type="InterPro" id="IPR036097">
    <property type="entry name" value="HisK_dim/P_sf"/>
</dbReference>
<dbReference type="Proteomes" id="UP000464524">
    <property type="component" value="Chromosome"/>
</dbReference>
<dbReference type="InterPro" id="IPR036890">
    <property type="entry name" value="HATPase_C_sf"/>
</dbReference>
<evidence type="ECO:0000259" key="7">
    <source>
        <dbReference type="PROSITE" id="PS50109"/>
    </source>
</evidence>
<keyword evidence="10" id="KW-1185">Reference proteome</keyword>
<dbReference type="KEGG" id="pmes:FX988_03020"/>
<dbReference type="InterPro" id="IPR003661">
    <property type="entry name" value="HisK_dim/P_dom"/>
</dbReference>
<dbReference type="EMBL" id="CP047656">
    <property type="protein sequence ID" value="QHJ12762.1"/>
    <property type="molecule type" value="Genomic_DNA"/>
</dbReference>
<dbReference type="InterPro" id="IPR005467">
    <property type="entry name" value="His_kinase_dom"/>
</dbReference>
<dbReference type="Gene3D" id="3.40.50.2300">
    <property type="match status" value="2"/>
</dbReference>
<evidence type="ECO:0000256" key="4">
    <source>
        <dbReference type="PROSITE-ProRule" id="PRU00169"/>
    </source>
</evidence>
<keyword evidence="6" id="KW-0472">Membrane</keyword>
<dbReference type="PROSITE" id="PS50109">
    <property type="entry name" value="HIS_KIN"/>
    <property type="match status" value="1"/>
</dbReference>
<feature type="domain" description="Histidine kinase" evidence="7">
    <location>
        <begin position="341"/>
        <end position="564"/>
    </location>
</feature>
<dbReference type="SMART" id="SM00448">
    <property type="entry name" value="REC"/>
    <property type="match status" value="2"/>
</dbReference>
<dbReference type="InterPro" id="IPR001789">
    <property type="entry name" value="Sig_transdc_resp-reg_receiver"/>
</dbReference>
<dbReference type="SUPFAM" id="SSF52172">
    <property type="entry name" value="CheY-like"/>
    <property type="match status" value="2"/>
</dbReference>
<evidence type="ECO:0000313" key="9">
    <source>
        <dbReference type="EMBL" id="QHJ12762.1"/>
    </source>
</evidence>
<dbReference type="SMART" id="SM00388">
    <property type="entry name" value="HisKA"/>
    <property type="match status" value="1"/>
</dbReference>
<accession>A0A857JN24</accession>
<evidence type="ECO:0000259" key="8">
    <source>
        <dbReference type="PROSITE" id="PS50110"/>
    </source>
</evidence>
<keyword evidence="6" id="KW-1133">Transmembrane helix</keyword>